<protein>
    <submittedName>
        <fullName evidence="5">Adenylate/guanylate cyclase family protein</fullName>
    </submittedName>
</protein>
<dbReference type="InterPro" id="IPR001054">
    <property type="entry name" value="A/G_cyclase"/>
</dbReference>
<dbReference type="Proteomes" id="UP000316747">
    <property type="component" value="Unassembled WGS sequence"/>
</dbReference>
<dbReference type="AlphaFoldDB" id="A0A543HU61"/>
<organism evidence="5 6">
    <name type="scientific">Humibacillus xanthopallidus</name>
    <dbReference type="NCBI Taxonomy" id="412689"/>
    <lineage>
        <taxon>Bacteria</taxon>
        <taxon>Bacillati</taxon>
        <taxon>Actinomycetota</taxon>
        <taxon>Actinomycetes</taxon>
        <taxon>Micrococcales</taxon>
        <taxon>Intrasporangiaceae</taxon>
        <taxon>Humibacillus</taxon>
    </lineage>
</organism>
<dbReference type="EMBL" id="VFPM01000002">
    <property type="protein sequence ID" value="TQM61896.1"/>
    <property type="molecule type" value="Genomic_DNA"/>
</dbReference>
<dbReference type="RefSeq" id="WP_141843844.1">
    <property type="nucleotide sequence ID" value="NZ_VFPM01000002.1"/>
</dbReference>
<dbReference type="CDD" id="cd07302">
    <property type="entry name" value="CHD"/>
    <property type="match status" value="1"/>
</dbReference>
<comment type="similarity">
    <text evidence="1">Belongs to the adenylyl cyclase class-3 family.</text>
</comment>
<dbReference type="InterPro" id="IPR001789">
    <property type="entry name" value="Sig_transdc_resp-reg_receiver"/>
</dbReference>
<dbReference type="Gene3D" id="3.30.70.1230">
    <property type="entry name" value="Nucleotide cyclase"/>
    <property type="match status" value="1"/>
</dbReference>
<dbReference type="Pfam" id="PF00211">
    <property type="entry name" value="Guanylate_cyc"/>
    <property type="match status" value="1"/>
</dbReference>
<dbReference type="PROSITE" id="PS50125">
    <property type="entry name" value="GUANYLATE_CYCLASE_2"/>
    <property type="match status" value="1"/>
</dbReference>
<evidence type="ECO:0000259" key="3">
    <source>
        <dbReference type="PROSITE" id="PS50110"/>
    </source>
</evidence>
<dbReference type="SMART" id="SM00044">
    <property type="entry name" value="CYCc"/>
    <property type="match status" value="1"/>
</dbReference>
<dbReference type="InterPro" id="IPR011006">
    <property type="entry name" value="CheY-like_superfamily"/>
</dbReference>
<dbReference type="Pfam" id="PF00072">
    <property type="entry name" value="Response_reg"/>
    <property type="match status" value="1"/>
</dbReference>
<evidence type="ECO:0000259" key="4">
    <source>
        <dbReference type="PROSITE" id="PS50125"/>
    </source>
</evidence>
<dbReference type="SUPFAM" id="SSF55073">
    <property type="entry name" value="Nucleotide cyclase"/>
    <property type="match status" value="1"/>
</dbReference>
<dbReference type="InterPro" id="IPR029787">
    <property type="entry name" value="Nucleotide_cyclase"/>
</dbReference>
<evidence type="ECO:0000256" key="2">
    <source>
        <dbReference type="PROSITE-ProRule" id="PRU00169"/>
    </source>
</evidence>
<feature type="domain" description="Response regulatory" evidence="3">
    <location>
        <begin position="18"/>
        <end position="134"/>
    </location>
</feature>
<gene>
    <name evidence="5" type="ORF">FBY41_1917</name>
</gene>
<evidence type="ECO:0000313" key="6">
    <source>
        <dbReference type="Proteomes" id="UP000316747"/>
    </source>
</evidence>
<keyword evidence="6" id="KW-1185">Reference proteome</keyword>
<dbReference type="Gene3D" id="3.40.50.2300">
    <property type="match status" value="1"/>
</dbReference>
<reference evidence="5 6" key="1">
    <citation type="submission" date="2019-06" db="EMBL/GenBank/DDBJ databases">
        <title>Genome sequencing of plant associated microbes to promote plant fitness in Sorghum bicolor and Oryza sativa.</title>
        <authorList>
            <person name="Coleman-Derr D."/>
        </authorList>
    </citation>
    <scope>NUCLEOTIDE SEQUENCE [LARGE SCALE GENOMIC DNA]</scope>
    <source>
        <strain evidence="5 6">KV-663</strain>
    </source>
</reference>
<dbReference type="OrthoDB" id="5476461at2"/>
<proteinExistence type="inferred from homology"/>
<dbReference type="GO" id="GO:0004016">
    <property type="term" value="F:adenylate cyclase activity"/>
    <property type="evidence" value="ECO:0007669"/>
    <property type="project" value="UniProtKB-ARBA"/>
</dbReference>
<dbReference type="InterPro" id="IPR050697">
    <property type="entry name" value="Adenylyl/Guanylyl_Cyclase_3/4"/>
</dbReference>
<dbReference type="GO" id="GO:0000160">
    <property type="term" value="P:phosphorelay signal transduction system"/>
    <property type="evidence" value="ECO:0007669"/>
    <property type="project" value="InterPro"/>
</dbReference>
<evidence type="ECO:0000313" key="5">
    <source>
        <dbReference type="EMBL" id="TQM61896.1"/>
    </source>
</evidence>
<dbReference type="SUPFAM" id="SSF52172">
    <property type="entry name" value="CheY-like"/>
    <property type="match status" value="1"/>
</dbReference>
<accession>A0A543HU61</accession>
<sequence>MTSVEPHGSSEPTTTGVRVLVVDDLETNRKLMRAVLEPRGFVVHSVASGEAALATLEETDVDVVLLDVLMPGIDGYDTCARIKAEPRTAALPIIMVTASGAQRQRLRALEMGADDFITKPFDQAELVARVRSLARMKRLHDTIVEQAAALESWNAELEERVAAQVDDLERLGRLRRFLSPQIAQLIVETGDESFLESHRRDITTVFTDLRGFTAFAETAEPEETMAVLREYHEALGALVFAYGGTLEHFAGDGLMVFFNDPPPCVDAPERAVRMALDMRDRVDVLTEGWRRQGHALGFGVGIAQGYATLGRVGFEGRWDYAAIGTVTNVAARLCAAAQARQILISPRVRAGLDGRFETRPLGPVELRGISRPVEVHEVIGTIDPEGNP</sequence>
<comment type="caution">
    <text evidence="5">The sequence shown here is derived from an EMBL/GenBank/DDBJ whole genome shotgun (WGS) entry which is preliminary data.</text>
</comment>
<feature type="domain" description="Guanylate cyclase" evidence="4">
    <location>
        <begin position="203"/>
        <end position="334"/>
    </location>
</feature>
<name>A0A543HU61_9MICO</name>
<evidence type="ECO:0000256" key="1">
    <source>
        <dbReference type="ARBA" id="ARBA00005381"/>
    </source>
</evidence>
<dbReference type="PANTHER" id="PTHR43081:SF20">
    <property type="entry name" value="TWO-COMPONENT RESPONSE REGULATOR"/>
    <property type="match status" value="1"/>
</dbReference>
<dbReference type="SMART" id="SM00448">
    <property type="entry name" value="REC"/>
    <property type="match status" value="1"/>
</dbReference>
<dbReference type="PROSITE" id="PS50110">
    <property type="entry name" value="RESPONSE_REGULATORY"/>
    <property type="match status" value="1"/>
</dbReference>
<keyword evidence="2" id="KW-0597">Phosphoprotein</keyword>
<dbReference type="PANTHER" id="PTHR43081">
    <property type="entry name" value="ADENYLATE CYCLASE, TERMINAL-DIFFERENTIATION SPECIFIC-RELATED"/>
    <property type="match status" value="1"/>
</dbReference>
<dbReference type="GO" id="GO:0006171">
    <property type="term" value="P:cAMP biosynthetic process"/>
    <property type="evidence" value="ECO:0007669"/>
    <property type="project" value="TreeGrafter"/>
</dbReference>
<feature type="modified residue" description="4-aspartylphosphate" evidence="2">
    <location>
        <position position="67"/>
    </location>
</feature>